<dbReference type="Pfam" id="PF00211">
    <property type="entry name" value="Guanylate_cyc"/>
    <property type="match status" value="1"/>
</dbReference>
<dbReference type="SUPFAM" id="SSF55073">
    <property type="entry name" value="Nucleotide cyclase"/>
    <property type="match status" value="1"/>
</dbReference>
<dbReference type="GO" id="GO:0004383">
    <property type="term" value="F:guanylate cyclase activity"/>
    <property type="evidence" value="ECO:0007669"/>
    <property type="project" value="UniProtKB-EC"/>
</dbReference>
<dbReference type="GO" id="GO:0005886">
    <property type="term" value="C:plasma membrane"/>
    <property type="evidence" value="ECO:0007669"/>
    <property type="project" value="TreeGrafter"/>
</dbReference>
<evidence type="ECO:0000256" key="6">
    <source>
        <dbReference type="ARBA" id="ARBA00023136"/>
    </source>
</evidence>
<dbReference type="InterPro" id="IPR050401">
    <property type="entry name" value="Cyclic_nucleotide_synthase"/>
</dbReference>
<dbReference type="Gene3D" id="6.10.250.780">
    <property type="match status" value="1"/>
</dbReference>
<dbReference type="AlphaFoldDB" id="A0A915AY14"/>
<feature type="domain" description="Guanylate cyclase" evidence="9">
    <location>
        <begin position="62"/>
        <end position="139"/>
    </location>
</feature>
<evidence type="ECO:0000256" key="1">
    <source>
        <dbReference type="ARBA" id="ARBA00001436"/>
    </source>
</evidence>
<dbReference type="PANTHER" id="PTHR11920">
    <property type="entry name" value="GUANYLYL CYCLASE"/>
    <property type="match status" value="1"/>
</dbReference>
<keyword evidence="10" id="KW-1185">Reference proteome</keyword>
<evidence type="ECO:0000256" key="3">
    <source>
        <dbReference type="ARBA" id="ARBA00022692"/>
    </source>
</evidence>
<dbReference type="CDD" id="cd07302">
    <property type="entry name" value="CHD"/>
    <property type="match status" value="1"/>
</dbReference>
<evidence type="ECO:0000256" key="4">
    <source>
        <dbReference type="ARBA" id="ARBA00022741"/>
    </source>
</evidence>
<dbReference type="PANTHER" id="PTHR11920:SF498">
    <property type="entry name" value="RECEPTOR-TYPE GUANYLATE CYCLASE GCY-8"/>
    <property type="match status" value="1"/>
</dbReference>
<dbReference type="WBParaSite" id="PgR019_g107_t01">
    <property type="protein sequence ID" value="PgR019_g107_t01"/>
    <property type="gene ID" value="PgR019_g107"/>
</dbReference>
<evidence type="ECO:0000256" key="8">
    <source>
        <dbReference type="ARBA" id="ARBA00023239"/>
    </source>
</evidence>
<proteinExistence type="predicted"/>
<keyword evidence="6" id="KW-0472">Membrane</keyword>
<keyword evidence="5" id="KW-1133">Transmembrane helix</keyword>
<dbReference type="SMART" id="SM00044">
    <property type="entry name" value="CYCc"/>
    <property type="match status" value="1"/>
</dbReference>
<dbReference type="GO" id="GO:0035556">
    <property type="term" value="P:intracellular signal transduction"/>
    <property type="evidence" value="ECO:0007669"/>
    <property type="project" value="InterPro"/>
</dbReference>
<dbReference type="Gene3D" id="3.30.70.1230">
    <property type="entry name" value="Nucleotide cyclase"/>
    <property type="match status" value="1"/>
</dbReference>
<keyword evidence="4" id="KW-0547">Nucleotide-binding</keyword>
<comment type="catalytic activity">
    <reaction evidence="1">
        <text>GTP = 3',5'-cyclic GMP + diphosphate</text>
        <dbReference type="Rhea" id="RHEA:13665"/>
        <dbReference type="ChEBI" id="CHEBI:33019"/>
        <dbReference type="ChEBI" id="CHEBI:37565"/>
        <dbReference type="ChEBI" id="CHEBI:57746"/>
        <dbReference type="EC" id="4.6.1.2"/>
    </reaction>
</comment>
<accession>A0A915AY14</accession>
<evidence type="ECO:0000256" key="2">
    <source>
        <dbReference type="ARBA" id="ARBA00004370"/>
    </source>
</evidence>
<dbReference type="GO" id="GO:0000166">
    <property type="term" value="F:nucleotide binding"/>
    <property type="evidence" value="ECO:0007669"/>
    <property type="project" value="UniProtKB-KW"/>
</dbReference>
<evidence type="ECO:0000313" key="11">
    <source>
        <dbReference type="WBParaSite" id="PgR019_g107_t01"/>
    </source>
</evidence>
<dbReference type="PROSITE" id="PS50125">
    <property type="entry name" value="GUANYLATE_CYCLASE_2"/>
    <property type="match status" value="1"/>
</dbReference>
<protein>
    <submittedName>
        <fullName evidence="11">Guanylate cyclase domain-containing protein</fullName>
    </submittedName>
</protein>
<sequence>QMMRLMEQYANNLEKMVDDKTSMLEETNARADKLLCQLLPTYVANELKMGRSVPAKIFPSATVMFSDIVGFTTICSSATPLQVVSMLNAVYTGFDAIIKEYEAYKAETIGDAYMVVSGLPIENDNRHIEIIADISLGIMAVRCLINLIFHT</sequence>
<dbReference type="GO" id="GO:0007168">
    <property type="term" value="P:receptor guanylyl cyclase signaling pathway"/>
    <property type="evidence" value="ECO:0007669"/>
    <property type="project" value="TreeGrafter"/>
</dbReference>
<keyword evidence="8" id="KW-0456">Lyase</keyword>
<dbReference type="InterPro" id="IPR029787">
    <property type="entry name" value="Nucleotide_cyclase"/>
</dbReference>
<dbReference type="GO" id="GO:0001653">
    <property type="term" value="F:peptide receptor activity"/>
    <property type="evidence" value="ECO:0007669"/>
    <property type="project" value="TreeGrafter"/>
</dbReference>
<evidence type="ECO:0000256" key="5">
    <source>
        <dbReference type="ARBA" id="ARBA00022989"/>
    </source>
</evidence>
<evidence type="ECO:0000313" key="10">
    <source>
        <dbReference type="Proteomes" id="UP000887569"/>
    </source>
</evidence>
<comment type="subcellular location">
    <subcellularLocation>
        <location evidence="2">Membrane</location>
    </subcellularLocation>
</comment>
<organism evidence="10 11">
    <name type="scientific">Parascaris univalens</name>
    <name type="common">Nematode worm</name>
    <dbReference type="NCBI Taxonomy" id="6257"/>
    <lineage>
        <taxon>Eukaryota</taxon>
        <taxon>Metazoa</taxon>
        <taxon>Ecdysozoa</taxon>
        <taxon>Nematoda</taxon>
        <taxon>Chromadorea</taxon>
        <taxon>Rhabditida</taxon>
        <taxon>Spirurina</taxon>
        <taxon>Ascaridomorpha</taxon>
        <taxon>Ascaridoidea</taxon>
        <taxon>Ascarididae</taxon>
        <taxon>Parascaris</taxon>
    </lineage>
</organism>
<dbReference type="GO" id="GO:0004016">
    <property type="term" value="F:adenylate cyclase activity"/>
    <property type="evidence" value="ECO:0007669"/>
    <property type="project" value="TreeGrafter"/>
</dbReference>
<dbReference type="Proteomes" id="UP000887569">
    <property type="component" value="Unplaced"/>
</dbReference>
<keyword evidence="3" id="KW-0812">Transmembrane</keyword>
<keyword evidence="7" id="KW-0325">Glycoprotein</keyword>
<name>A0A915AY14_PARUN</name>
<dbReference type="InterPro" id="IPR001054">
    <property type="entry name" value="A/G_cyclase"/>
</dbReference>
<evidence type="ECO:0000259" key="9">
    <source>
        <dbReference type="PROSITE" id="PS50125"/>
    </source>
</evidence>
<evidence type="ECO:0000256" key="7">
    <source>
        <dbReference type="ARBA" id="ARBA00023180"/>
    </source>
</evidence>
<reference evidence="11" key="1">
    <citation type="submission" date="2022-11" db="UniProtKB">
        <authorList>
            <consortium name="WormBaseParasite"/>
        </authorList>
    </citation>
    <scope>IDENTIFICATION</scope>
</reference>